<comment type="subcellular location">
    <subcellularLocation>
        <location evidence="1">Nucleus</location>
        <location evidence="1">Nucleolus</location>
    </subcellularLocation>
</comment>
<dbReference type="PROSITE" id="PS50294">
    <property type="entry name" value="WD_REPEATS_REGION"/>
    <property type="match status" value="1"/>
</dbReference>
<dbReference type="GO" id="GO:0005730">
    <property type="term" value="C:nucleolus"/>
    <property type="evidence" value="ECO:0007669"/>
    <property type="project" value="UniProtKB-SubCell"/>
</dbReference>
<dbReference type="PROSITE" id="PS50082">
    <property type="entry name" value="WD_REPEATS_2"/>
    <property type="match status" value="3"/>
</dbReference>
<feature type="region of interest" description="Disordered" evidence="6">
    <location>
        <begin position="227"/>
        <end position="248"/>
    </location>
</feature>
<dbReference type="PANTHER" id="PTHR19924">
    <property type="entry name" value="UTP15 U3 SMALL NUCLEOLAR RNA-ASSOCIATED PROTEIN 15 FAMILY MEMBER"/>
    <property type="match status" value="1"/>
</dbReference>
<feature type="repeat" description="WD" evidence="5">
    <location>
        <begin position="47"/>
        <end position="89"/>
    </location>
</feature>
<dbReference type="EMBL" id="GG679291">
    <property type="protein sequence ID" value="EER08045.1"/>
    <property type="molecule type" value="Genomic_DNA"/>
</dbReference>
<sequence length="248" mass="26405">MLWSKHKDFTTCVAFRNDGKLIAAGDGSGRINVYDLTATRNILRRFRGGHEGAANSVCFASHDRTLVYSAGKDGKIIQWSLSSDTRTASEGGSLIGKHDDAVQVVFATTAGSIITAGYDGFVHVWKPIDSEEEEQDVDMETGEDKVPEPVSSYAHGSPIDAACLSRNQTLLYVAGGGFVSTIDLIAGKVVQKSPLGHSKAVTGMCVNAKGDVVTGSLDGTVKVWDTAGLGDDNDEEEEQGKGWKLLHT</sequence>
<dbReference type="RefSeq" id="XP_002776229.1">
    <property type="nucleotide sequence ID" value="XM_002776183.1"/>
</dbReference>
<evidence type="ECO:0000256" key="4">
    <source>
        <dbReference type="ARBA" id="ARBA00023242"/>
    </source>
</evidence>
<dbReference type="InterPro" id="IPR001680">
    <property type="entry name" value="WD40_rpt"/>
</dbReference>
<gene>
    <name evidence="7" type="ORF">Pmar_PMAR001333</name>
</gene>
<dbReference type="GO" id="GO:0045943">
    <property type="term" value="P:positive regulation of transcription by RNA polymerase I"/>
    <property type="evidence" value="ECO:0007669"/>
    <property type="project" value="TreeGrafter"/>
</dbReference>
<evidence type="ECO:0000256" key="5">
    <source>
        <dbReference type="PROSITE-ProRule" id="PRU00221"/>
    </source>
</evidence>
<evidence type="ECO:0000313" key="8">
    <source>
        <dbReference type="Proteomes" id="UP000007800"/>
    </source>
</evidence>
<keyword evidence="3" id="KW-0677">Repeat</keyword>
<protein>
    <submittedName>
        <fullName evidence="7">WD-repeat protein, putative</fullName>
    </submittedName>
</protein>
<dbReference type="Gene3D" id="2.130.10.10">
    <property type="entry name" value="YVTN repeat-like/Quinoprotein amine dehydrogenase"/>
    <property type="match status" value="2"/>
</dbReference>
<keyword evidence="4" id="KW-0539">Nucleus</keyword>
<dbReference type="Pfam" id="PF00400">
    <property type="entry name" value="WD40"/>
    <property type="match status" value="3"/>
</dbReference>
<dbReference type="GeneID" id="9064184"/>
<feature type="repeat" description="WD" evidence="5">
    <location>
        <begin position="3"/>
        <end position="44"/>
    </location>
</feature>
<evidence type="ECO:0000256" key="2">
    <source>
        <dbReference type="ARBA" id="ARBA00022574"/>
    </source>
</evidence>
<evidence type="ECO:0000313" key="7">
    <source>
        <dbReference type="EMBL" id="EER08045.1"/>
    </source>
</evidence>
<evidence type="ECO:0000256" key="6">
    <source>
        <dbReference type="SAM" id="MobiDB-lite"/>
    </source>
</evidence>
<evidence type="ECO:0000256" key="1">
    <source>
        <dbReference type="ARBA" id="ARBA00004604"/>
    </source>
</evidence>
<organism evidence="8">
    <name type="scientific">Perkinsus marinus (strain ATCC 50983 / TXsc)</name>
    <dbReference type="NCBI Taxonomy" id="423536"/>
    <lineage>
        <taxon>Eukaryota</taxon>
        <taxon>Sar</taxon>
        <taxon>Alveolata</taxon>
        <taxon>Perkinsozoa</taxon>
        <taxon>Perkinsea</taxon>
        <taxon>Perkinsida</taxon>
        <taxon>Perkinsidae</taxon>
        <taxon>Perkinsus</taxon>
    </lineage>
</organism>
<dbReference type="OrthoDB" id="448752at2759"/>
<dbReference type="InterPro" id="IPR015943">
    <property type="entry name" value="WD40/YVTN_repeat-like_dom_sf"/>
</dbReference>
<name>C5L5E8_PERM5</name>
<dbReference type="AlphaFoldDB" id="C5L5E8"/>
<keyword evidence="2 5" id="KW-0853">WD repeat</keyword>
<proteinExistence type="predicted"/>
<evidence type="ECO:0000256" key="3">
    <source>
        <dbReference type="ARBA" id="ARBA00022737"/>
    </source>
</evidence>
<accession>C5L5E8</accession>
<reference evidence="7 8" key="1">
    <citation type="submission" date="2008-07" db="EMBL/GenBank/DDBJ databases">
        <authorList>
            <person name="El-Sayed N."/>
            <person name="Caler E."/>
            <person name="Inman J."/>
            <person name="Amedeo P."/>
            <person name="Hass B."/>
            <person name="Wortman J."/>
        </authorList>
    </citation>
    <scope>NUCLEOTIDE SEQUENCE [LARGE SCALE GENOMIC DNA]</scope>
    <source>
        <strain evidence="8">ATCC 50983 / TXsc</strain>
    </source>
</reference>
<dbReference type="Proteomes" id="UP000007800">
    <property type="component" value="Unassembled WGS sequence"/>
</dbReference>
<feature type="repeat" description="WD" evidence="5">
    <location>
        <begin position="194"/>
        <end position="225"/>
    </location>
</feature>
<dbReference type="InterPro" id="IPR036322">
    <property type="entry name" value="WD40_repeat_dom_sf"/>
</dbReference>
<dbReference type="PANTHER" id="PTHR19924:SF26">
    <property type="entry name" value="U3 SMALL NUCLEOLAR RNA-ASSOCIATED PROTEIN 15 HOMOLOG"/>
    <property type="match status" value="1"/>
</dbReference>
<dbReference type="SUPFAM" id="SSF50978">
    <property type="entry name" value="WD40 repeat-like"/>
    <property type="match status" value="1"/>
</dbReference>
<dbReference type="InParanoid" id="C5L5E8"/>
<feature type="non-terminal residue" evidence="7">
    <location>
        <position position="248"/>
    </location>
</feature>
<dbReference type="SMART" id="SM00320">
    <property type="entry name" value="WD40"/>
    <property type="match status" value="5"/>
</dbReference>
<keyword evidence="8" id="KW-1185">Reference proteome</keyword>
<dbReference type="GO" id="GO:0006364">
    <property type="term" value="P:rRNA processing"/>
    <property type="evidence" value="ECO:0007669"/>
    <property type="project" value="TreeGrafter"/>
</dbReference>